<dbReference type="OrthoDB" id="438713at2759"/>
<evidence type="ECO:0000313" key="2">
    <source>
        <dbReference type="EMBL" id="CAE7675144.1"/>
    </source>
</evidence>
<feature type="non-terminal residue" evidence="2">
    <location>
        <position position="130"/>
    </location>
</feature>
<accession>A0A812WC92</accession>
<feature type="transmembrane region" description="Helical" evidence="1">
    <location>
        <begin position="25"/>
        <end position="51"/>
    </location>
</feature>
<reference evidence="2" key="1">
    <citation type="submission" date="2021-02" db="EMBL/GenBank/DDBJ databases">
        <authorList>
            <person name="Dougan E. K."/>
            <person name="Rhodes N."/>
            <person name="Thang M."/>
            <person name="Chan C."/>
        </authorList>
    </citation>
    <scope>NUCLEOTIDE SEQUENCE</scope>
</reference>
<keyword evidence="1" id="KW-0812">Transmembrane</keyword>
<gene>
    <name evidence="2" type="primary">PTCHD2</name>
    <name evidence="2" type="ORF">SPIL2461_LOCUS18701</name>
</gene>
<keyword evidence="1" id="KW-1133">Transmembrane helix</keyword>
<name>A0A812WC92_SYMPI</name>
<dbReference type="EMBL" id="CAJNIZ010043999">
    <property type="protein sequence ID" value="CAE7675144.1"/>
    <property type="molecule type" value="Genomic_DNA"/>
</dbReference>
<protein>
    <submittedName>
        <fullName evidence="2">PTCHD2 protein</fullName>
    </submittedName>
</protein>
<comment type="caution">
    <text evidence="2">The sequence shown here is derived from an EMBL/GenBank/DDBJ whole genome shotgun (WGS) entry which is preliminary data.</text>
</comment>
<organism evidence="2 3">
    <name type="scientific">Symbiodinium pilosum</name>
    <name type="common">Dinoflagellate</name>
    <dbReference type="NCBI Taxonomy" id="2952"/>
    <lineage>
        <taxon>Eukaryota</taxon>
        <taxon>Sar</taxon>
        <taxon>Alveolata</taxon>
        <taxon>Dinophyceae</taxon>
        <taxon>Suessiales</taxon>
        <taxon>Symbiodiniaceae</taxon>
        <taxon>Symbiodinium</taxon>
    </lineage>
</organism>
<proteinExistence type="predicted"/>
<sequence>VGSALTTIGSASFLLPCTMHVFFKLGAVVCGVTTYAVVFALVPLPAVLMCFGPCGHDFRSILELLGRAAQNIMPEDEEEEDDEDQVLSVAPTDEVREHRRYVLNMPSKGMGQVGDTSHFQPTRTRIAIHG</sequence>
<evidence type="ECO:0000313" key="3">
    <source>
        <dbReference type="Proteomes" id="UP000649617"/>
    </source>
</evidence>
<dbReference type="AlphaFoldDB" id="A0A812WC92"/>
<dbReference type="Proteomes" id="UP000649617">
    <property type="component" value="Unassembled WGS sequence"/>
</dbReference>
<keyword evidence="3" id="KW-1185">Reference proteome</keyword>
<evidence type="ECO:0000256" key="1">
    <source>
        <dbReference type="SAM" id="Phobius"/>
    </source>
</evidence>
<keyword evidence="1" id="KW-0472">Membrane</keyword>